<sequence>MKEENWIQSSDPNERSEFDELYSSLDQPNIDNLFDTLEKCHLQFLYDTTTLGNSLKPNRPRKFHIRKRY</sequence>
<gene>
    <name evidence="1" type="ORF">DSO57_1006984</name>
</gene>
<keyword evidence="2" id="KW-1185">Reference proteome</keyword>
<evidence type="ECO:0000313" key="2">
    <source>
        <dbReference type="Proteomes" id="UP001165960"/>
    </source>
</evidence>
<accession>A0ACC2UGZ1</accession>
<organism evidence="1 2">
    <name type="scientific">Entomophthora muscae</name>
    <dbReference type="NCBI Taxonomy" id="34485"/>
    <lineage>
        <taxon>Eukaryota</taxon>
        <taxon>Fungi</taxon>
        <taxon>Fungi incertae sedis</taxon>
        <taxon>Zoopagomycota</taxon>
        <taxon>Entomophthoromycotina</taxon>
        <taxon>Entomophthoromycetes</taxon>
        <taxon>Entomophthorales</taxon>
        <taxon>Entomophthoraceae</taxon>
        <taxon>Entomophthora</taxon>
    </lineage>
</organism>
<dbReference type="EMBL" id="QTSX02000730">
    <property type="protein sequence ID" value="KAJ9086167.1"/>
    <property type="molecule type" value="Genomic_DNA"/>
</dbReference>
<comment type="caution">
    <text evidence="1">The sequence shown here is derived from an EMBL/GenBank/DDBJ whole genome shotgun (WGS) entry which is preliminary data.</text>
</comment>
<evidence type="ECO:0000313" key="1">
    <source>
        <dbReference type="EMBL" id="KAJ9086167.1"/>
    </source>
</evidence>
<protein>
    <submittedName>
        <fullName evidence="1">Uncharacterized protein</fullName>
    </submittedName>
</protein>
<proteinExistence type="predicted"/>
<name>A0ACC2UGZ1_9FUNG</name>
<dbReference type="Proteomes" id="UP001165960">
    <property type="component" value="Unassembled WGS sequence"/>
</dbReference>
<reference evidence="1" key="1">
    <citation type="submission" date="2022-04" db="EMBL/GenBank/DDBJ databases">
        <title>Genome of the entomopathogenic fungus Entomophthora muscae.</title>
        <authorList>
            <person name="Elya C."/>
            <person name="Lovett B.R."/>
            <person name="Lee E."/>
            <person name="Macias A.M."/>
            <person name="Hajek A.E."/>
            <person name="De Bivort B.L."/>
            <person name="Kasson M.T."/>
            <person name="De Fine Licht H.H."/>
            <person name="Stajich J.E."/>
        </authorList>
    </citation>
    <scope>NUCLEOTIDE SEQUENCE</scope>
    <source>
        <strain evidence="1">Berkeley</strain>
    </source>
</reference>